<reference evidence="1" key="2">
    <citation type="journal article" date="2015" name="Data Brief">
        <title>Shoot transcriptome of the giant reed, Arundo donax.</title>
        <authorList>
            <person name="Barrero R.A."/>
            <person name="Guerrero F.D."/>
            <person name="Moolhuijzen P."/>
            <person name="Goolsby J.A."/>
            <person name="Tidwell J."/>
            <person name="Bellgard S.E."/>
            <person name="Bellgard M.I."/>
        </authorList>
    </citation>
    <scope>NUCLEOTIDE SEQUENCE</scope>
    <source>
        <tissue evidence="1">Shoot tissue taken approximately 20 cm above the soil surface</tissue>
    </source>
</reference>
<dbReference type="AlphaFoldDB" id="A0A0A9ECQ7"/>
<organism evidence="1">
    <name type="scientific">Arundo donax</name>
    <name type="common">Giant reed</name>
    <name type="synonym">Donax arundinaceus</name>
    <dbReference type="NCBI Taxonomy" id="35708"/>
    <lineage>
        <taxon>Eukaryota</taxon>
        <taxon>Viridiplantae</taxon>
        <taxon>Streptophyta</taxon>
        <taxon>Embryophyta</taxon>
        <taxon>Tracheophyta</taxon>
        <taxon>Spermatophyta</taxon>
        <taxon>Magnoliopsida</taxon>
        <taxon>Liliopsida</taxon>
        <taxon>Poales</taxon>
        <taxon>Poaceae</taxon>
        <taxon>PACMAD clade</taxon>
        <taxon>Arundinoideae</taxon>
        <taxon>Arundineae</taxon>
        <taxon>Arundo</taxon>
    </lineage>
</organism>
<name>A0A0A9ECQ7_ARUDO</name>
<reference evidence="1" key="1">
    <citation type="submission" date="2014-09" db="EMBL/GenBank/DDBJ databases">
        <authorList>
            <person name="Magalhaes I.L.F."/>
            <person name="Oliveira U."/>
            <person name="Santos F.R."/>
            <person name="Vidigal T.H.D.A."/>
            <person name="Brescovit A.D."/>
            <person name="Santos A.J."/>
        </authorList>
    </citation>
    <scope>NUCLEOTIDE SEQUENCE</scope>
    <source>
        <tissue evidence="1">Shoot tissue taken approximately 20 cm above the soil surface</tissue>
    </source>
</reference>
<evidence type="ECO:0000313" key="1">
    <source>
        <dbReference type="EMBL" id="JAD93832.1"/>
    </source>
</evidence>
<proteinExistence type="predicted"/>
<accession>A0A0A9ECQ7</accession>
<protein>
    <submittedName>
        <fullName evidence="1">Uncharacterized protein</fullName>
    </submittedName>
</protein>
<sequence length="124" mass="13274">MLSRTPKNCWFWKTGMELTAQILSSFCSPARGTPVAPCTLRQSLSRNASATTTPARYSTLQPSFMSSRLASSPASGNSTWNGHLSLECRTLHTLTSSPKAGSNLPASALAPSLEGAERLLQMLM</sequence>
<dbReference type="EMBL" id="GBRH01204063">
    <property type="protein sequence ID" value="JAD93832.1"/>
    <property type="molecule type" value="Transcribed_RNA"/>
</dbReference>